<evidence type="ECO:0000256" key="3">
    <source>
        <dbReference type="ARBA" id="ARBA00023163"/>
    </source>
</evidence>
<dbReference type="InterPro" id="IPR001647">
    <property type="entry name" value="HTH_TetR"/>
</dbReference>
<evidence type="ECO:0000256" key="4">
    <source>
        <dbReference type="PROSITE-ProRule" id="PRU00335"/>
    </source>
</evidence>
<gene>
    <name evidence="6" type="ORF">NCTC9419_01783</name>
</gene>
<dbReference type="Proteomes" id="UP000271603">
    <property type="component" value="Chromosome"/>
</dbReference>
<evidence type="ECO:0000256" key="2">
    <source>
        <dbReference type="ARBA" id="ARBA00023125"/>
    </source>
</evidence>
<accession>A0A3S4FQE1</accession>
<keyword evidence="2 4" id="KW-0238">DNA-binding</keyword>
<dbReference type="Gene3D" id="1.10.357.10">
    <property type="entry name" value="Tetracycline Repressor, domain 2"/>
    <property type="match status" value="1"/>
</dbReference>
<dbReference type="EMBL" id="LR134155">
    <property type="protein sequence ID" value="VEA70288.1"/>
    <property type="molecule type" value="Genomic_DNA"/>
</dbReference>
<evidence type="ECO:0000259" key="5">
    <source>
        <dbReference type="PROSITE" id="PS50977"/>
    </source>
</evidence>
<reference evidence="6 7" key="1">
    <citation type="submission" date="2018-12" db="EMBL/GenBank/DDBJ databases">
        <authorList>
            <consortium name="Pathogen Informatics"/>
        </authorList>
    </citation>
    <scope>NUCLEOTIDE SEQUENCE [LARGE SCALE GENOMIC DNA]</scope>
    <source>
        <strain evidence="6 7">NCTC9419</strain>
    </source>
</reference>
<dbReference type="InterPro" id="IPR009057">
    <property type="entry name" value="Homeodomain-like_sf"/>
</dbReference>
<dbReference type="SUPFAM" id="SSF48498">
    <property type="entry name" value="Tetracyclin repressor-like, C-terminal domain"/>
    <property type="match status" value="1"/>
</dbReference>
<dbReference type="AlphaFoldDB" id="A0A3S4FQE1"/>
<sequence length="187" mass="20846">MTTADSRSARERIIETAHDLFYRDGIRATGIDRIIKQGGVTKVTFYRHFPAKNDLILAFLRYRHQRWIGWFRETLAREMTNGGTLVQALPATLAQWFATADFRGCAFINTAVEMADSLPETLALVREHKQDMRLAIAAFLPGDQQGARAAHKLALLADGAIVMAQRGENGDETLSLLRDCVADSLRG</sequence>
<organism evidence="6 7">
    <name type="scientific">Serratia rubidaea</name>
    <name type="common">Serratia marinorubra</name>
    <dbReference type="NCBI Taxonomy" id="61652"/>
    <lineage>
        <taxon>Bacteria</taxon>
        <taxon>Pseudomonadati</taxon>
        <taxon>Pseudomonadota</taxon>
        <taxon>Gammaproteobacteria</taxon>
        <taxon>Enterobacterales</taxon>
        <taxon>Yersiniaceae</taxon>
        <taxon>Serratia</taxon>
    </lineage>
</organism>
<proteinExistence type="predicted"/>
<dbReference type="InterPro" id="IPR036271">
    <property type="entry name" value="Tet_transcr_reg_TetR-rel_C_sf"/>
</dbReference>
<feature type="domain" description="HTH tetR-type" evidence="5">
    <location>
        <begin position="7"/>
        <end position="67"/>
    </location>
</feature>
<dbReference type="SUPFAM" id="SSF46689">
    <property type="entry name" value="Homeodomain-like"/>
    <property type="match status" value="1"/>
</dbReference>
<dbReference type="PROSITE" id="PS50977">
    <property type="entry name" value="HTH_TETR_2"/>
    <property type="match status" value="1"/>
</dbReference>
<evidence type="ECO:0000256" key="1">
    <source>
        <dbReference type="ARBA" id="ARBA00023015"/>
    </source>
</evidence>
<dbReference type="PRINTS" id="PR00455">
    <property type="entry name" value="HTHTETR"/>
</dbReference>
<keyword evidence="1" id="KW-0805">Transcription regulation</keyword>
<name>A0A3S4FQE1_SERRU</name>
<evidence type="ECO:0000313" key="7">
    <source>
        <dbReference type="Proteomes" id="UP000271603"/>
    </source>
</evidence>
<keyword evidence="3" id="KW-0804">Transcription</keyword>
<dbReference type="GO" id="GO:0003677">
    <property type="term" value="F:DNA binding"/>
    <property type="evidence" value="ECO:0007669"/>
    <property type="project" value="UniProtKB-UniRule"/>
</dbReference>
<dbReference type="PANTHER" id="PTHR47506:SF7">
    <property type="entry name" value="TRANSCRIPTIONAL REGULATORY PROTEIN"/>
    <property type="match status" value="1"/>
</dbReference>
<dbReference type="PANTHER" id="PTHR47506">
    <property type="entry name" value="TRANSCRIPTIONAL REGULATORY PROTEIN"/>
    <property type="match status" value="1"/>
</dbReference>
<dbReference type="Pfam" id="PF00440">
    <property type="entry name" value="TetR_N"/>
    <property type="match status" value="1"/>
</dbReference>
<feature type="DNA-binding region" description="H-T-H motif" evidence="4">
    <location>
        <begin position="30"/>
        <end position="49"/>
    </location>
</feature>
<evidence type="ECO:0000313" key="6">
    <source>
        <dbReference type="EMBL" id="VEA70288.1"/>
    </source>
</evidence>
<protein>
    <submittedName>
        <fullName evidence="6">Putative transcriptional regulator</fullName>
    </submittedName>
</protein>